<name>A0ABT3HT60_9FLAO</name>
<dbReference type="EMBL" id="JAPDHW010000001">
    <property type="protein sequence ID" value="MCW3166959.1"/>
    <property type="molecule type" value="Genomic_DNA"/>
</dbReference>
<organism evidence="2 3">
    <name type="scientific">Chryseobacterium kimseyorum</name>
    <dbReference type="NCBI Taxonomy" id="2984028"/>
    <lineage>
        <taxon>Bacteria</taxon>
        <taxon>Pseudomonadati</taxon>
        <taxon>Bacteroidota</taxon>
        <taxon>Flavobacteriia</taxon>
        <taxon>Flavobacteriales</taxon>
        <taxon>Weeksellaceae</taxon>
        <taxon>Chryseobacterium group</taxon>
        <taxon>Chryseobacterium</taxon>
    </lineage>
</organism>
<gene>
    <name evidence="2" type="ORF">OMO38_00325</name>
</gene>
<keyword evidence="1" id="KW-1133">Transmembrane helix</keyword>
<evidence type="ECO:0000256" key="1">
    <source>
        <dbReference type="SAM" id="Phobius"/>
    </source>
</evidence>
<feature type="transmembrane region" description="Helical" evidence="1">
    <location>
        <begin position="65"/>
        <end position="83"/>
    </location>
</feature>
<keyword evidence="3" id="KW-1185">Reference proteome</keyword>
<feature type="transmembrane region" description="Helical" evidence="1">
    <location>
        <begin position="27"/>
        <end position="53"/>
    </location>
</feature>
<dbReference type="RefSeq" id="WP_264748256.1">
    <property type="nucleotide sequence ID" value="NZ_JAPDHW010000001.1"/>
</dbReference>
<evidence type="ECO:0000313" key="3">
    <source>
        <dbReference type="Proteomes" id="UP001163731"/>
    </source>
</evidence>
<protein>
    <submittedName>
        <fullName evidence="2">Uncharacterized protein</fullName>
    </submittedName>
</protein>
<dbReference type="Proteomes" id="UP001163731">
    <property type="component" value="Unassembled WGS sequence"/>
</dbReference>
<keyword evidence="1" id="KW-0812">Transmembrane</keyword>
<feature type="transmembrane region" description="Helical" evidence="1">
    <location>
        <begin position="205"/>
        <end position="233"/>
    </location>
</feature>
<evidence type="ECO:0000313" key="2">
    <source>
        <dbReference type="EMBL" id="MCW3166959.1"/>
    </source>
</evidence>
<proteinExistence type="predicted"/>
<comment type="caution">
    <text evidence="2">The sequence shown here is derived from an EMBL/GenBank/DDBJ whole genome shotgun (WGS) entry which is preliminary data.</text>
</comment>
<keyword evidence="1" id="KW-0472">Membrane</keyword>
<reference evidence="2" key="1">
    <citation type="submission" date="2022-10" db="EMBL/GenBank/DDBJ databases">
        <title>Chryseobacterium babae sp. nov. isolated from the gut of the beetle Oryctes rhinoceros, and Chryseobacterium kimseyorum sp. nov., isolated from a stick insect rearing cage.</title>
        <authorList>
            <person name="Shelomi M."/>
            <person name="Han C.-J."/>
            <person name="Chen W.-M."/>
            <person name="Chen H.-K."/>
            <person name="Liaw S.-J."/>
            <person name="Muhle E."/>
            <person name="Clermont D."/>
        </authorList>
    </citation>
    <scope>NUCLEOTIDE SEQUENCE</scope>
    <source>
        <strain evidence="2">09-1422</strain>
    </source>
</reference>
<accession>A0ABT3HT60</accession>
<sequence length="239" mass="28346">MINRNHDYLQETKKTTENFASRYLGPILYLIFFLTSPLFVIVGTFVLTPIFYLGLYRNIRITKKFFLVSFGVYLFLSVILSLSPRLQFESFKFFHPNWQEVDGKITSFKTDWTPTTKNSASSATAMISYAYTVDGKRYEYYTRDAVAHYSNQIWNTESNKENYKNLLEKALQNHIKNREYKILIKNKTMSKLFIPLDYFSSPYSFYFQFLIIILKFLGVLAIIIFSPAFFTFLKEFLRR</sequence>